<sequence>MDGEADDEDDDGGLNDSTVYLSGCHHQQASDIVITAAIRRSVPCTGMETVSQLVVSSVVAGMCTEGCTCTSCTTASHPTDSHGHCTFAVIECCQHVAPPQPATSSSPSPTLPCLCFSLTISTAAVFRHLISCQRGIPPRPQPSLHTAGFKQLTAVDAVGPPHRCWKRDWPGSKGAAIVFLVRMHVLANVAQERFKDYDNDSVPFMKNILQHSNDRQYRMLRGLMGVFVCKDMFAPDAHELMRVMQASAAQIEEEDPQSTYIHTRAPGSRESPNSSATENCISAFVKIAHNPAHGLSKMLTHLLDWLSITEDDDEAKYIFTYLVEVLQAQDPRETAPESPVKIVRAFVCAGDWHPRGRRRRAPLPGHVHSLMNMQDSPAHGVLRYLMQDPEVHTRVQRAVEALGSSA</sequence>
<proteinExistence type="predicted"/>
<dbReference type="GeneID" id="16069161"/>
<dbReference type="STRING" id="946362.F2UQ07"/>
<evidence type="ECO:0000313" key="1">
    <source>
        <dbReference type="EMBL" id="EGD79675.1"/>
    </source>
</evidence>
<accession>F2UQ07</accession>
<keyword evidence="2" id="KW-1185">Reference proteome</keyword>
<dbReference type="InParanoid" id="F2UQ07"/>
<gene>
    <name evidence="1" type="ORF">PTSG_10660</name>
</gene>
<dbReference type="KEGG" id="sre:PTSG_10660"/>
<dbReference type="Gene3D" id="1.25.10.10">
    <property type="entry name" value="Leucine-rich Repeat Variant"/>
    <property type="match status" value="2"/>
</dbReference>
<dbReference type="AlphaFoldDB" id="F2UQ07"/>
<dbReference type="RefSeq" id="XP_004988625.1">
    <property type="nucleotide sequence ID" value="XM_004988568.1"/>
</dbReference>
<dbReference type="EMBL" id="GL832988">
    <property type="protein sequence ID" value="EGD79675.1"/>
    <property type="molecule type" value="Genomic_DNA"/>
</dbReference>
<dbReference type="OrthoDB" id="543373at2759"/>
<evidence type="ECO:0000313" key="2">
    <source>
        <dbReference type="Proteomes" id="UP000007799"/>
    </source>
</evidence>
<protein>
    <submittedName>
        <fullName evidence="1">Uncharacterized protein</fullName>
    </submittedName>
</protein>
<name>F2UQ07_SALR5</name>
<organism evidence="2">
    <name type="scientific">Salpingoeca rosetta (strain ATCC 50818 / BSB-021)</name>
    <dbReference type="NCBI Taxonomy" id="946362"/>
    <lineage>
        <taxon>Eukaryota</taxon>
        <taxon>Choanoflagellata</taxon>
        <taxon>Craspedida</taxon>
        <taxon>Salpingoecidae</taxon>
        <taxon>Salpingoeca</taxon>
    </lineage>
</organism>
<dbReference type="Proteomes" id="UP000007799">
    <property type="component" value="Unassembled WGS sequence"/>
</dbReference>
<dbReference type="InterPro" id="IPR011989">
    <property type="entry name" value="ARM-like"/>
</dbReference>
<reference evidence="1" key="1">
    <citation type="submission" date="2009-08" db="EMBL/GenBank/DDBJ databases">
        <title>Annotation of Salpingoeca rosetta.</title>
        <authorList>
            <consortium name="The Broad Institute Genome Sequencing Platform"/>
            <person name="Russ C."/>
            <person name="Cuomo C."/>
            <person name="Burger G."/>
            <person name="Gray M.W."/>
            <person name="Holland P.W.H."/>
            <person name="King N."/>
            <person name="Lang F.B.F."/>
            <person name="Roger A.J."/>
            <person name="Ruiz-Trillo I."/>
            <person name="Young S.K."/>
            <person name="Zeng Q."/>
            <person name="Gargeya S."/>
            <person name="Alvarado L."/>
            <person name="Berlin A."/>
            <person name="Chapman S.B."/>
            <person name="Chen Z."/>
            <person name="Freedman E."/>
            <person name="Gellesch M."/>
            <person name="Goldberg J."/>
            <person name="Griggs A."/>
            <person name="Gujja S."/>
            <person name="Heilman E."/>
            <person name="Heiman D."/>
            <person name="Howarth C."/>
            <person name="Mehta T."/>
            <person name="Neiman D."/>
            <person name="Pearson M."/>
            <person name="Roberts A."/>
            <person name="Saif S."/>
            <person name="Shea T."/>
            <person name="Shenoy N."/>
            <person name="Sisk P."/>
            <person name="Stolte C."/>
            <person name="Sykes S."/>
            <person name="White J."/>
            <person name="Yandava C."/>
            <person name="Haas B."/>
            <person name="Nusbaum C."/>
            <person name="Birren B."/>
        </authorList>
    </citation>
    <scope>NUCLEOTIDE SEQUENCE [LARGE SCALE GENOMIC DNA]</scope>
    <source>
        <strain evidence="1">ATCC 50818</strain>
    </source>
</reference>